<gene>
    <name evidence="6" type="ORF">HTY61_16970</name>
</gene>
<dbReference type="CDD" id="cd13692">
    <property type="entry name" value="PBP2_BztA"/>
    <property type="match status" value="1"/>
</dbReference>
<evidence type="ECO:0000313" key="7">
    <source>
        <dbReference type="Proteomes" id="UP000509367"/>
    </source>
</evidence>
<dbReference type="SMART" id="SM00062">
    <property type="entry name" value="PBPb"/>
    <property type="match status" value="1"/>
</dbReference>
<evidence type="ECO:0000256" key="2">
    <source>
        <dbReference type="ARBA" id="ARBA00022448"/>
    </source>
</evidence>
<dbReference type="PANTHER" id="PTHR30085:SF7">
    <property type="entry name" value="AMINO-ACID ABC TRANSPORTER-BINDING PROTEIN YHDW-RELATED"/>
    <property type="match status" value="1"/>
</dbReference>
<keyword evidence="7" id="KW-1185">Reference proteome</keyword>
<evidence type="ECO:0000313" key="6">
    <source>
        <dbReference type="EMBL" id="QKV20021.1"/>
    </source>
</evidence>
<reference evidence="6 7" key="1">
    <citation type="submission" date="2020-06" db="EMBL/GenBank/DDBJ databases">
        <title>Oricola thermophila sp. nov. isolated from a tidal sediments.</title>
        <authorList>
            <person name="Kwon K.K."/>
            <person name="Yang S.-H."/>
            <person name="Park M.-J."/>
        </authorList>
    </citation>
    <scope>NUCLEOTIDE SEQUENCE [LARGE SCALE GENOMIC DNA]</scope>
    <source>
        <strain evidence="6 7">MEBiC13590</strain>
    </source>
</reference>
<evidence type="ECO:0000256" key="1">
    <source>
        <dbReference type="ARBA" id="ARBA00010333"/>
    </source>
</evidence>
<evidence type="ECO:0000259" key="5">
    <source>
        <dbReference type="SMART" id="SM00062"/>
    </source>
</evidence>
<dbReference type="Proteomes" id="UP000509367">
    <property type="component" value="Chromosome"/>
</dbReference>
<keyword evidence="2" id="KW-0813">Transport</keyword>
<dbReference type="InterPro" id="IPR051455">
    <property type="entry name" value="Bact_solute-bind_prot3"/>
</dbReference>
<dbReference type="GO" id="GO:0006865">
    <property type="term" value="P:amino acid transport"/>
    <property type="evidence" value="ECO:0007669"/>
    <property type="project" value="TreeGrafter"/>
</dbReference>
<sequence>MFKVIFKAAAAAVFIGGTVISPAQAEVGKTLEEVKARGALHCTGHNGSYLGLAEVDDKGNWKGFDIDLCRAVATAIFGDYEGHLKILPTSWAQRWPSIQSGELDVIIKATGWTMGRDTELGLQFSNIYMMAPIKMLVPKELGAQSVKDLDGGTVCVPAGTSTERSVAEYLKANDVTMEFVTTEKTEESEAAYLSGRCDVFAQWDVQLAVVRLKAEDPEAHVILPDTISAEPVAMAVRQGDDSWVDIMNFTLSALLAAEENGITSENVDEMKANPPTPVVGKLLGATPGIGARMGLDDDWAYNVIKKLGNYDELWERNLGQGSPYRLDRGINGLWSDGGVLFPILVD</sequence>
<comment type="similarity">
    <text evidence="1">Belongs to the bacterial solute-binding protein 3 family.</text>
</comment>
<dbReference type="EMBL" id="CP054836">
    <property type="protein sequence ID" value="QKV20021.1"/>
    <property type="molecule type" value="Genomic_DNA"/>
</dbReference>
<dbReference type="SUPFAM" id="SSF53850">
    <property type="entry name" value="Periplasmic binding protein-like II"/>
    <property type="match status" value="1"/>
</dbReference>
<organism evidence="6 7">
    <name type="scientific">Oricola thermophila</name>
    <dbReference type="NCBI Taxonomy" id="2742145"/>
    <lineage>
        <taxon>Bacteria</taxon>
        <taxon>Pseudomonadati</taxon>
        <taxon>Pseudomonadota</taxon>
        <taxon>Alphaproteobacteria</taxon>
        <taxon>Hyphomicrobiales</taxon>
        <taxon>Ahrensiaceae</taxon>
        <taxon>Oricola</taxon>
    </lineage>
</organism>
<evidence type="ECO:0000256" key="3">
    <source>
        <dbReference type="ARBA" id="ARBA00022729"/>
    </source>
</evidence>
<proteinExistence type="inferred from homology"/>
<feature type="signal peptide" evidence="4">
    <location>
        <begin position="1"/>
        <end position="25"/>
    </location>
</feature>
<dbReference type="Gene3D" id="3.40.190.10">
    <property type="entry name" value="Periplasmic binding protein-like II"/>
    <property type="match status" value="2"/>
</dbReference>
<dbReference type="AlphaFoldDB" id="A0A6N1VGL5"/>
<dbReference type="KEGG" id="orm:HTY61_16970"/>
<name>A0A6N1VGL5_9HYPH</name>
<accession>A0A6N1VGL5</accession>
<protein>
    <submittedName>
        <fullName evidence="6">Amino acid ABC transporter substrate-binding protein</fullName>
    </submittedName>
</protein>
<feature type="domain" description="Solute-binding protein family 3/N-terminal" evidence="5">
    <location>
        <begin position="39"/>
        <end position="270"/>
    </location>
</feature>
<dbReference type="Pfam" id="PF00497">
    <property type="entry name" value="SBP_bac_3"/>
    <property type="match status" value="1"/>
</dbReference>
<keyword evidence="3 4" id="KW-0732">Signal</keyword>
<evidence type="ECO:0000256" key="4">
    <source>
        <dbReference type="SAM" id="SignalP"/>
    </source>
</evidence>
<dbReference type="InterPro" id="IPR001638">
    <property type="entry name" value="Solute-binding_3/MltF_N"/>
</dbReference>
<dbReference type="RefSeq" id="WP_175277912.1">
    <property type="nucleotide sequence ID" value="NZ_CP054836.1"/>
</dbReference>
<feature type="chain" id="PRO_5026860084" evidence="4">
    <location>
        <begin position="26"/>
        <end position="346"/>
    </location>
</feature>
<dbReference type="PANTHER" id="PTHR30085">
    <property type="entry name" value="AMINO ACID ABC TRANSPORTER PERMEASE"/>
    <property type="match status" value="1"/>
</dbReference>